<dbReference type="InterPro" id="IPR036510">
    <property type="entry name" value="Ribosomal_bS20_sf"/>
</dbReference>
<organism evidence="5">
    <name type="scientific">marine sediment metagenome</name>
    <dbReference type="NCBI Taxonomy" id="412755"/>
    <lineage>
        <taxon>unclassified sequences</taxon>
        <taxon>metagenomes</taxon>
        <taxon>ecological metagenomes</taxon>
    </lineage>
</organism>
<dbReference type="InterPro" id="IPR002583">
    <property type="entry name" value="Ribosomal_bS20"/>
</dbReference>
<name>X1J7I0_9ZZZZ</name>
<dbReference type="Pfam" id="PF01649">
    <property type="entry name" value="Ribosomal_S20p"/>
    <property type="match status" value="1"/>
</dbReference>
<evidence type="ECO:0000256" key="2">
    <source>
        <dbReference type="ARBA" id="ARBA00022884"/>
    </source>
</evidence>
<comment type="caution">
    <text evidence="5">The sequence shown here is derived from an EMBL/GenBank/DDBJ whole genome shotgun (WGS) entry which is preliminary data.</text>
</comment>
<dbReference type="GO" id="GO:0019843">
    <property type="term" value="F:rRNA binding"/>
    <property type="evidence" value="ECO:0007669"/>
    <property type="project" value="UniProtKB-KW"/>
</dbReference>
<dbReference type="GO" id="GO:0006412">
    <property type="term" value="P:translation"/>
    <property type="evidence" value="ECO:0007669"/>
    <property type="project" value="InterPro"/>
</dbReference>
<dbReference type="Gene3D" id="1.20.58.110">
    <property type="entry name" value="Ribosomal protein S20"/>
    <property type="match status" value="1"/>
</dbReference>
<dbReference type="GO" id="GO:0005840">
    <property type="term" value="C:ribosome"/>
    <property type="evidence" value="ECO:0007669"/>
    <property type="project" value="UniProtKB-KW"/>
</dbReference>
<reference evidence="5" key="1">
    <citation type="journal article" date="2014" name="Front. Microbiol.">
        <title>High frequency of phylogenetically diverse reductive dehalogenase-homologous genes in deep subseafloor sedimentary metagenomes.</title>
        <authorList>
            <person name="Kawai M."/>
            <person name="Futagami T."/>
            <person name="Toyoda A."/>
            <person name="Takaki Y."/>
            <person name="Nishi S."/>
            <person name="Hori S."/>
            <person name="Arai W."/>
            <person name="Tsubouchi T."/>
            <person name="Morono Y."/>
            <person name="Uchiyama I."/>
            <person name="Ito T."/>
            <person name="Fujiyama A."/>
            <person name="Inagaki F."/>
            <person name="Takami H."/>
        </authorList>
    </citation>
    <scope>NUCLEOTIDE SEQUENCE</scope>
    <source>
        <strain evidence="5">Expedition CK06-06</strain>
    </source>
</reference>
<keyword evidence="2" id="KW-0694">RNA-binding</keyword>
<sequence length="132" mass="15216">MNIIVNNKVFSGKPKVTDPFVNRFIEFQLRNWILFGDPEFRLRANKIEHPVCTQNVEESLTIENKLLKTRIKTDQKRLAEVVNSKNIEEAEKNFNILSKHLDKAVKKGAVHKNFSANKKSKAAKLVNSIRKS</sequence>
<dbReference type="GO" id="GO:1990904">
    <property type="term" value="C:ribonucleoprotein complex"/>
    <property type="evidence" value="ECO:0007669"/>
    <property type="project" value="UniProtKB-KW"/>
</dbReference>
<evidence type="ECO:0008006" key="6">
    <source>
        <dbReference type="Google" id="ProtNLM"/>
    </source>
</evidence>
<dbReference type="EMBL" id="BARV01002099">
    <property type="protein sequence ID" value="GAH89927.1"/>
    <property type="molecule type" value="Genomic_DNA"/>
</dbReference>
<accession>X1J7I0</accession>
<evidence type="ECO:0000313" key="5">
    <source>
        <dbReference type="EMBL" id="GAH89927.1"/>
    </source>
</evidence>
<proteinExistence type="predicted"/>
<gene>
    <name evidence="5" type="ORF">S06H3_05620</name>
</gene>
<evidence type="ECO:0000256" key="1">
    <source>
        <dbReference type="ARBA" id="ARBA00022730"/>
    </source>
</evidence>
<dbReference type="GO" id="GO:0003735">
    <property type="term" value="F:structural constituent of ribosome"/>
    <property type="evidence" value="ECO:0007669"/>
    <property type="project" value="InterPro"/>
</dbReference>
<evidence type="ECO:0000256" key="4">
    <source>
        <dbReference type="ARBA" id="ARBA00023274"/>
    </source>
</evidence>
<keyword evidence="1" id="KW-0699">rRNA-binding</keyword>
<dbReference type="AlphaFoldDB" id="X1J7I0"/>
<dbReference type="SUPFAM" id="SSF46992">
    <property type="entry name" value="Ribosomal protein S20"/>
    <property type="match status" value="1"/>
</dbReference>
<evidence type="ECO:0000256" key="3">
    <source>
        <dbReference type="ARBA" id="ARBA00022980"/>
    </source>
</evidence>
<keyword evidence="4" id="KW-0687">Ribonucleoprotein</keyword>
<keyword evidence="3" id="KW-0689">Ribosomal protein</keyword>
<protein>
    <recommendedName>
        <fullName evidence="6">30S ribosomal protein S20</fullName>
    </recommendedName>
</protein>
<dbReference type="NCBIfam" id="TIGR00029">
    <property type="entry name" value="S20"/>
    <property type="match status" value="1"/>
</dbReference>